<dbReference type="Proteomes" id="UP000236497">
    <property type="component" value="Unassembled WGS sequence"/>
</dbReference>
<evidence type="ECO:0008006" key="3">
    <source>
        <dbReference type="Google" id="ProtNLM"/>
    </source>
</evidence>
<accession>A0A0H5SGB5</accession>
<name>A0A0H5SGB5_HERHM</name>
<dbReference type="InterPro" id="IPR015037">
    <property type="entry name" value="DUF1919"/>
</dbReference>
<dbReference type="SUPFAM" id="SSF142795">
    <property type="entry name" value="CAC2185-like"/>
    <property type="match status" value="1"/>
</dbReference>
<dbReference type="EMBL" id="CVTD020000010">
    <property type="protein sequence ID" value="CRZ34065.1"/>
    <property type="molecule type" value="Genomic_DNA"/>
</dbReference>
<dbReference type="InterPro" id="IPR037226">
    <property type="entry name" value="CAC2185-like_sf"/>
</dbReference>
<dbReference type="AlphaFoldDB" id="A0A0H5SGB5"/>
<gene>
    <name evidence="1" type="ORF">HHT355_0862</name>
</gene>
<organism evidence="1 2">
    <name type="scientific">Herbinix hemicellulosilytica</name>
    <dbReference type="NCBI Taxonomy" id="1564487"/>
    <lineage>
        <taxon>Bacteria</taxon>
        <taxon>Bacillati</taxon>
        <taxon>Bacillota</taxon>
        <taxon>Clostridia</taxon>
        <taxon>Lachnospirales</taxon>
        <taxon>Lachnospiraceae</taxon>
        <taxon>Herbinix</taxon>
    </lineage>
</organism>
<protein>
    <recommendedName>
        <fullName evidence="3">DUF1919 domain-containing protein</fullName>
    </recommendedName>
</protein>
<proteinExistence type="predicted"/>
<reference evidence="1 2" key="1">
    <citation type="submission" date="2015-06" db="EMBL/GenBank/DDBJ databases">
        <authorList>
            <person name="Wibberg Daniel"/>
        </authorList>
    </citation>
    <scope>NUCLEOTIDE SEQUENCE [LARGE SCALE GENOMIC DNA]</scope>
    <source>
        <strain evidence="1 2">T3/55T</strain>
    </source>
</reference>
<dbReference type="RefSeq" id="WP_242967533.1">
    <property type="nucleotide sequence ID" value="NZ_CVTD020000010.1"/>
</dbReference>
<sequence>MFDRKSKIYRATARVFRNTVINPINRRRLKNHDFTILSNNCTGGLITHDLGKRFLSPTVNLFIKTPDFVKFLKNLGHYLQQEIVEVHKEGIRYPVGKLDDIEIYFMHYKDINEAKEKWYERSKRINYENLYIIMVDDNRCTKETIKEFEELPFKNKVFLTNKRYKNCKTAYYIKGFEDKEYIEDITMYKNIFGQKYYDNFDYVGWLNKGK</sequence>
<evidence type="ECO:0000313" key="2">
    <source>
        <dbReference type="Proteomes" id="UP000236497"/>
    </source>
</evidence>
<evidence type="ECO:0000313" key="1">
    <source>
        <dbReference type="EMBL" id="CRZ34065.1"/>
    </source>
</evidence>
<keyword evidence="2" id="KW-1185">Reference proteome</keyword>
<dbReference type="Pfam" id="PF08942">
    <property type="entry name" value="DUF1919"/>
    <property type="match status" value="1"/>
</dbReference>